<name>A0A5B8RI63_9VIRU</name>
<dbReference type="EMBL" id="MN081869">
    <property type="protein sequence ID" value="QEA08261.1"/>
    <property type="molecule type" value="Genomic_DNA"/>
</dbReference>
<organism evidence="1">
    <name type="scientific">Iridovirus Liz-CrIV</name>
    <dbReference type="NCBI Taxonomy" id="2594309"/>
    <lineage>
        <taxon>Viruses</taxon>
        <taxon>Varidnaviria</taxon>
        <taxon>Bamfordvirae</taxon>
        <taxon>Nucleocytoviricota</taxon>
        <taxon>Megaviricetes</taxon>
        <taxon>Pimascovirales</taxon>
        <taxon>Pimascovirales incertae sedis</taxon>
        <taxon>Iridoviridae</taxon>
    </lineage>
</organism>
<reference evidence="1" key="1">
    <citation type="journal article" date="2019" name="Viruses">
        <title>Detection and Characterization of Invertebrate Iridoviruses Found in Reptiles and Prey Insects in Europe over the Past Two Decades.</title>
        <authorList>
            <person name="Papp T."/>
            <person name="Marschang R.E."/>
        </authorList>
    </citation>
    <scope>NUCLEOTIDE SEQUENCE</scope>
    <source>
        <strain evidence="1">Liz-CrIV</strain>
    </source>
</reference>
<accession>A0A5B8RI63</accession>
<sequence length="472" mass="52182">MNTFPKLNTIRNELKSVLDSDVIPLELTSLNRNRSIAKNPFLFEVTLNNTGQKNNGIEAFDPVTNQLPINLGSINSLNTGQILLEWTGLDINVTGTISSINNNEIIITFTSAFNNQYNYYRGLISVFSTGTWAHIIEYVFLGNNLGLFRFENLPSTLPTIGSSVTTTFNGLLTSSGSNIFSVFIPKTMEHNALSGLLLYNETLNENKMISTYSSQRAEALISSGPVPTWTNAHTYSVRKEVPFVSSVSAAPPPTSTTISLTPIPVGTGSPGDFIRNRSTGEIVTIVTIDNTTGAVSFSPSVNPVWVAGQTLEILTFNRDNFNYVTYSSLQREAPTGEYEATLISLNLPKERLDIDFPIEQMPFVYLEVRDTFNPSTNSFMSNNPGSKKALFKATLKSNKIDDKPFVKFSGDRAIRTLKFRPSAANFIFSILGPNGNPLMLWRQDTSSPYPPNRLLQTEAFLNIRKVSNSKYA</sequence>
<protein>
    <submittedName>
        <fullName evidence="1">Uncharacterized protein</fullName>
    </submittedName>
</protein>
<evidence type="ECO:0000313" key="1">
    <source>
        <dbReference type="EMBL" id="QEA08261.1"/>
    </source>
</evidence>
<proteinExistence type="predicted"/>